<dbReference type="InterPro" id="IPR027417">
    <property type="entry name" value="P-loop_NTPase"/>
</dbReference>
<proteinExistence type="inferred from homology"/>
<keyword evidence="1" id="KW-0505">Motor protein</keyword>
<sequence length="143" mass="16683">MVSVLDLMQGGFPSRAPFHELYNMYKQYMPAKLTRLNPRLFCKALFKALGLNDNDFKFGLTRVFFRPGKFAEFDQIMKSDPDHLAELLTKVNQWLLCSRWKKVQWCSLSVIKRGLSPLNNRACDVSAVMIRTYFDRLPVLPFL</sequence>
<gene>
    <name evidence="3" type="primary">MYO6_0</name>
    <name evidence="3" type="ORF">EYF80_009489</name>
</gene>
<feature type="domain" description="Myosin motor" evidence="2">
    <location>
        <begin position="1"/>
        <end position="78"/>
    </location>
</feature>
<organism evidence="3 4">
    <name type="scientific">Liparis tanakae</name>
    <name type="common">Tanaka's snailfish</name>
    <dbReference type="NCBI Taxonomy" id="230148"/>
    <lineage>
        <taxon>Eukaryota</taxon>
        <taxon>Metazoa</taxon>
        <taxon>Chordata</taxon>
        <taxon>Craniata</taxon>
        <taxon>Vertebrata</taxon>
        <taxon>Euteleostomi</taxon>
        <taxon>Actinopterygii</taxon>
        <taxon>Neopterygii</taxon>
        <taxon>Teleostei</taxon>
        <taxon>Neoteleostei</taxon>
        <taxon>Acanthomorphata</taxon>
        <taxon>Eupercaria</taxon>
        <taxon>Perciformes</taxon>
        <taxon>Cottioidei</taxon>
        <taxon>Cottales</taxon>
        <taxon>Liparidae</taxon>
        <taxon>Liparis</taxon>
    </lineage>
</organism>
<dbReference type="InterPro" id="IPR049016">
    <property type="entry name" value="MYO6_lever"/>
</dbReference>
<evidence type="ECO:0000259" key="2">
    <source>
        <dbReference type="PROSITE" id="PS51456"/>
    </source>
</evidence>
<dbReference type="SUPFAM" id="SSF52540">
    <property type="entry name" value="P-loop containing nucleoside triphosphate hydrolases"/>
    <property type="match status" value="1"/>
</dbReference>
<dbReference type="Gene3D" id="6.10.250.2980">
    <property type="match status" value="1"/>
</dbReference>
<comment type="caution">
    <text evidence="3">The sequence shown here is derived from an EMBL/GenBank/DDBJ whole genome shotgun (WGS) entry which is preliminary data.</text>
</comment>
<evidence type="ECO:0000313" key="4">
    <source>
        <dbReference type="Proteomes" id="UP000314294"/>
    </source>
</evidence>
<dbReference type="GO" id="GO:0003779">
    <property type="term" value="F:actin binding"/>
    <property type="evidence" value="ECO:0007669"/>
    <property type="project" value="UniProtKB-KW"/>
</dbReference>
<evidence type="ECO:0000256" key="1">
    <source>
        <dbReference type="PROSITE-ProRule" id="PRU00782"/>
    </source>
</evidence>
<keyword evidence="4" id="KW-1185">Reference proteome</keyword>
<dbReference type="OrthoDB" id="6108017at2759"/>
<dbReference type="FunFam" id="3.30.70.1590:FF:000002">
    <property type="entry name" value="unconventional myosin-VI isoform X1"/>
    <property type="match status" value="1"/>
</dbReference>
<name>A0A4Z2IRK8_9TELE</name>
<dbReference type="InterPro" id="IPR001609">
    <property type="entry name" value="Myosin_head_motor_dom-like"/>
</dbReference>
<keyword evidence="1" id="KW-0009">Actin-binding</keyword>
<dbReference type="GO" id="GO:0005524">
    <property type="term" value="F:ATP binding"/>
    <property type="evidence" value="ECO:0007669"/>
    <property type="project" value="InterPro"/>
</dbReference>
<evidence type="ECO:0000313" key="3">
    <source>
        <dbReference type="EMBL" id="TNN80164.1"/>
    </source>
</evidence>
<dbReference type="GO" id="GO:0003774">
    <property type="term" value="F:cytoskeletal motor activity"/>
    <property type="evidence" value="ECO:0007669"/>
    <property type="project" value="InterPro"/>
</dbReference>
<keyword evidence="1" id="KW-0518">Myosin</keyword>
<protein>
    <submittedName>
        <fullName evidence="3">Unconventional myosin-VI</fullName>
    </submittedName>
</protein>
<reference evidence="3 4" key="1">
    <citation type="submission" date="2019-03" db="EMBL/GenBank/DDBJ databases">
        <title>First draft genome of Liparis tanakae, snailfish: a comprehensive survey of snailfish specific genes.</title>
        <authorList>
            <person name="Kim W."/>
            <person name="Song I."/>
            <person name="Jeong J.-H."/>
            <person name="Kim D."/>
            <person name="Kim S."/>
            <person name="Ryu S."/>
            <person name="Song J.Y."/>
            <person name="Lee S.K."/>
        </authorList>
    </citation>
    <scope>NUCLEOTIDE SEQUENCE [LARGE SCALE GENOMIC DNA]</scope>
    <source>
        <tissue evidence="3">Muscle</tissue>
    </source>
</reference>
<dbReference type="PROSITE" id="PS51456">
    <property type="entry name" value="MYOSIN_MOTOR"/>
    <property type="match status" value="1"/>
</dbReference>
<dbReference type="Gene3D" id="3.30.70.1590">
    <property type="match status" value="1"/>
</dbReference>
<dbReference type="Proteomes" id="UP000314294">
    <property type="component" value="Unassembled WGS sequence"/>
</dbReference>
<comment type="similarity">
    <text evidence="1">Belongs to the TRAFAC class myosin-kinesin ATPase superfamily. Myosin family.</text>
</comment>
<comment type="caution">
    <text evidence="1">Lacks conserved residue(s) required for the propagation of feature annotation.</text>
</comment>
<dbReference type="GO" id="GO:0016459">
    <property type="term" value="C:myosin complex"/>
    <property type="evidence" value="ECO:0007669"/>
    <property type="project" value="UniProtKB-KW"/>
</dbReference>
<accession>A0A4Z2IRK8</accession>
<dbReference type="AlphaFoldDB" id="A0A4Z2IRK8"/>
<dbReference type="Pfam" id="PF21521">
    <property type="entry name" value="MYO6_lever"/>
    <property type="match status" value="1"/>
</dbReference>
<dbReference type="EMBL" id="SRLO01000056">
    <property type="protein sequence ID" value="TNN80164.1"/>
    <property type="molecule type" value="Genomic_DNA"/>
</dbReference>